<evidence type="ECO:0000256" key="1">
    <source>
        <dbReference type="SAM" id="SignalP"/>
    </source>
</evidence>
<accession>A0A1I7RQG9</accession>
<name>A0A1I7RQG9_BURXY</name>
<sequence length="124" mass="14210">MLLRLCLVPIVFCSGSVVDLVMPFRYYVTVGPIIKCDANLSTTISIQDSDTLFNDILAFKHVSKPGFVTLQAFEKEFGRFEPYIELVGECKGRKHRIRQAVPQGYVYDRTRVENLIFKPTFDLN</sequence>
<evidence type="ECO:0000313" key="4">
    <source>
        <dbReference type="Proteomes" id="UP000095284"/>
    </source>
</evidence>
<dbReference type="EMBL" id="CAJFCV020000003">
    <property type="protein sequence ID" value="CAG9104559.1"/>
    <property type="molecule type" value="Genomic_DNA"/>
</dbReference>
<feature type="signal peptide" evidence="1">
    <location>
        <begin position="1"/>
        <end position="15"/>
    </location>
</feature>
<dbReference type="Proteomes" id="UP000659654">
    <property type="component" value="Unassembled WGS sequence"/>
</dbReference>
<evidence type="ECO:0000313" key="3">
    <source>
        <dbReference type="EMBL" id="CAG9104559.1"/>
    </source>
</evidence>
<dbReference type="Proteomes" id="UP000582659">
    <property type="component" value="Unassembled WGS sequence"/>
</dbReference>
<reference evidence="3" key="2">
    <citation type="submission" date="2020-08" db="EMBL/GenBank/DDBJ databases">
        <authorList>
            <person name="Kikuchi T."/>
        </authorList>
    </citation>
    <scope>NUCLEOTIDE SEQUENCE</scope>
    <source>
        <strain evidence="2">Ka4C1</strain>
    </source>
</reference>
<keyword evidence="1" id="KW-0732">Signal</keyword>
<feature type="chain" id="PRO_5035359316" evidence="1">
    <location>
        <begin position="16"/>
        <end position="124"/>
    </location>
</feature>
<dbReference type="WBParaSite" id="BXY_0296200.1">
    <property type="protein sequence ID" value="BXY_0296200.1"/>
    <property type="gene ID" value="BXY_0296200"/>
</dbReference>
<evidence type="ECO:0000313" key="5">
    <source>
        <dbReference type="Proteomes" id="UP000659654"/>
    </source>
</evidence>
<protein>
    <submittedName>
        <fullName evidence="2">(pine wood nematode) hypothetical protein</fullName>
    </submittedName>
</protein>
<reference evidence="6" key="1">
    <citation type="submission" date="2016-11" db="UniProtKB">
        <authorList>
            <consortium name="WormBaseParasite"/>
        </authorList>
    </citation>
    <scope>IDENTIFICATION</scope>
</reference>
<evidence type="ECO:0000313" key="6">
    <source>
        <dbReference type="WBParaSite" id="BXY_0296200.1"/>
    </source>
</evidence>
<dbReference type="Proteomes" id="UP000095284">
    <property type="component" value="Unplaced"/>
</dbReference>
<organism evidence="4 6">
    <name type="scientific">Bursaphelenchus xylophilus</name>
    <name type="common">Pinewood nematode worm</name>
    <name type="synonym">Aphelenchoides xylophilus</name>
    <dbReference type="NCBI Taxonomy" id="6326"/>
    <lineage>
        <taxon>Eukaryota</taxon>
        <taxon>Metazoa</taxon>
        <taxon>Ecdysozoa</taxon>
        <taxon>Nematoda</taxon>
        <taxon>Chromadorea</taxon>
        <taxon>Rhabditida</taxon>
        <taxon>Tylenchina</taxon>
        <taxon>Tylenchomorpha</taxon>
        <taxon>Aphelenchoidea</taxon>
        <taxon>Aphelenchoididae</taxon>
        <taxon>Bursaphelenchus</taxon>
    </lineage>
</organism>
<proteinExistence type="predicted"/>
<dbReference type="SMR" id="A0A1I7RQG9"/>
<dbReference type="EMBL" id="CAJFDI010000003">
    <property type="protein sequence ID" value="CAD5219359.1"/>
    <property type="molecule type" value="Genomic_DNA"/>
</dbReference>
<evidence type="ECO:0000313" key="2">
    <source>
        <dbReference type="EMBL" id="CAD5219359.1"/>
    </source>
</evidence>
<dbReference type="AlphaFoldDB" id="A0A1I7RQG9"/>
<keyword evidence="5" id="KW-1185">Reference proteome</keyword>
<gene>
    <name evidence="2" type="ORF">BXYJ_LOCUS5639</name>
</gene>